<name>A0A182TFK8_9DIPT</name>
<dbReference type="EnsemblMetazoa" id="AMEC001440-RA">
    <property type="protein sequence ID" value="AMEC001440-PA"/>
    <property type="gene ID" value="AMEC001440"/>
</dbReference>
<evidence type="ECO:0000313" key="2">
    <source>
        <dbReference type="EnsemblMetazoa" id="AMEC001440-PA"/>
    </source>
</evidence>
<dbReference type="AlphaFoldDB" id="A0A182TFK8"/>
<evidence type="ECO:0000313" key="3">
    <source>
        <dbReference type="Proteomes" id="UP000075902"/>
    </source>
</evidence>
<dbReference type="Proteomes" id="UP000075902">
    <property type="component" value="Unassembled WGS sequence"/>
</dbReference>
<reference evidence="3" key="1">
    <citation type="submission" date="2014-01" db="EMBL/GenBank/DDBJ databases">
        <title>The Genome Sequence of Anopheles melas CM1001059_A (V2).</title>
        <authorList>
            <consortium name="The Broad Institute Genomics Platform"/>
            <person name="Neafsey D.E."/>
            <person name="Besansky N."/>
            <person name="Howell P."/>
            <person name="Walton C."/>
            <person name="Young S.K."/>
            <person name="Zeng Q."/>
            <person name="Gargeya S."/>
            <person name="Fitzgerald M."/>
            <person name="Haas B."/>
            <person name="Abouelleil A."/>
            <person name="Allen A.W."/>
            <person name="Alvarado L."/>
            <person name="Arachchi H.M."/>
            <person name="Berlin A.M."/>
            <person name="Chapman S.B."/>
            <person name="Gainer-Dewar J."/>
            <person name="Goldberg J."/>
            <person name="Griggs A."/>
            <person name="Gujja S."/>
            <person name="Hansen M."/>
            <person name="Howarth C."/>
            <person name="Imamovic A."/>
            <person name="Ireland A."/>
            <person name="Larimer J."/>
            <person name="McCowan C."/>
            <person name="Murphy C."/>
            <person name="Pearson M."/>
            <person name="Poon T.W."/>
            <person name="Priest M."/>
            <person name="Roberts A."/>
            <person name="Saif S."/>
            <person name="Shea T."/>
            <person name="Sisk P."/>
            <person name="Sykes S."/>
            <person name="Wortman J."/>
            <person name="Nusbaum C."/>
            <person name="Birren B."/>
        </authorList>
    </citation>
    <scope>NUCLEOTIDE SEQUENCE [LARGE SCALE GENOMIC DNA]</scope>
    <source>
        <strain evidence="3">CM1001059</strain>
    </source>
</reference>
<dbReference type="VEuPathDB" id="VectorBase:AMEC001440"/>
<keyword evidence="3" id="KW-1185">Reference proteome</keyword>
<accession>A0A182TFK8</accession>
<proteinExistence type="predicted"/>
<feature type="chain" id="PRO_5008136773" evidence="1">
    <location>
        <begin position="17"/>
        <end position="270"/>
    </location>
</feature>
<feature type="signal peptide" evidence="1">
    <location>
        <begin position="1"/>
        <end position="16"/>
    </location>
</feature>
<evidence type="ECO:0000256" key="1">
    <source>
        <dbReference type="SAM" id="SignalP"/>
    </source>
</evidence>
<organism evidence="2 3">
    <name type="scientific">Anopheles melas</name>
    <dbReference type="NCBI Taxonomy" id="34690"/>
    <lineage>
        <taxon>Eukaryota</taxon>
        <taxon>Metazoa</taxon>
        <taxon>Ecdysozoa</taxon>
        <taxon>Arthropoda</taxon>
        <taxon>Hexapoda</taxon>
        <taxon>Insecta</taxon>
        <taxon>Pterygota</taxon>
        <taxon>Neoptera</taxon>
        <taxon>Endopterygota</taxon>
        <taxon>Diptera</taxon>
        <taxon>Nematocera</taxon>
        <taxon>Culicoidea</taxon>
        <taxon>Culicidae</taxon>
        <taxon>Anophelinae</taxon>
        <taxon>Anopheles</taxon>
    </lineage>
</organism>
<keyword evidence="1" id="KW-0732">Signal</keyword>
<reference evidence="2" key="2">
    <citation type="submission" date="2020-05" db="UniProtKB">
        <authorList>
            <consortium name="EnsemblMetazoa"/>
        </authorList>
    </citation>
    <scope>IDENTIFICATION</scope>
    <source>
        <strain evidence="2">CM1001059</strain>
    </source>
</reference>
<protein>
    <submittedName>
        <fullName evidence="2">Uncharacterized protein</fullName>
    </submittedName>
</protein>
<sequence>MGSGCGLLLTLFAADADPPEGSGAAVVDVSCCTPPPVALPAAVVMVEFWFERQMPATVRGVVLSDVLQQSGDRTHLLSAALRGCKRSGERARRSSGELGSAVLARGNPFFVGGVGDPPMPPATIPGTTADGSPVTASAAAVGNPPGLYDCVVLDAPSGCTTGNASGLDERVGEAGSGDGLGVRASGDSGIWSADFRRFEGRPPAAAAEWSALLLAHGDECSLCLRTCSVEGRWYSGAPSLYGLPAPPPPLPVGVLGADVLGEPGEGTVGL</sequence>